<evidence type="ECO:0000313" key="3">
    <source>
        <dbReference type="Proteomes" id="UP001610563"/>
    </source>
</evidence>
<keyword evidence="3" id="KW-1185">Reference proteome</keyword>
<dbReference type="EMBL" id="JBFTWV010000069">
    <property type="protein sequence ID" value="KAL2789069.1"/>
    <property type="molecule type" value="Genomic_DNA"/>
</dbReference>
<proteinExistence type="predicted"/>
<sequence>MTLRTAELAWNSLTFFVSLFLFVMGWLHRGPVVRWIWPRARGMEEDEAATDNSGDERALMTELAYLQRKLMETLSRMDGPQPDLQKAFDELRIREKICELGELRLLLLEQRISICEQLIPVREELLSIGVELIGDSKLQPSIREELFSKTRELLEQQHRLWNEVQAGIASLKARDATGACCEGRNLHEEIARHLLDELLGSLVA</sequence>
<feature type="transmembrane region" description="Helical" evidence="1">
    <location>
        <begin position="6"/>
        <end position="27"/>
    </location>
</feature>
<accession>A0ABR4G0M2</accession>
<name>A0ABR4G0M2_9EURO</name>
<organism evidence="2 3">
    <name type="scientific">Aspergillus keveii</name>
    <dbReference type="NCBI Taxonomy" id="714993"/>
    <lineage>
        <taxon>Eukaryota</taxon>
        <taxon>Fungi</taxon>
        <taxon>Dikarya</taxon>
        <taxon>Ascomycota</taxon>
        <taxon>Pezizomycotina</taxon>
        <taxon>Eurotiomycetes</taxon>
        <taxon>Eurotiomycetidae</taxon>
        <taxon>Eurotiales</taxon>
        <taxon>Aspergillaceae</taxon>
        <taxon>Aspergillus</taxon>
        <taxon>Aspergillus subgen. Nidulantes</taxon>
    </lineage>
</organism>
<protein>
    <submittedName>
        <fullName evidence="2">Uncharacterized protein</fullName>
    </submittedName>
</protein>
<gene>
    <name evidence="2" type="ORF">BJX66DRAFT_339627</name>
</gene>
<keyword evidence="1" id="KW-1133">Transmembrane helix</keyword>
<evidence type="ECO:0000256" key="1">
    <source>
        <dbReference type="SAM" id="Phobius"/>
    </source>
</evidence>
<keyword evidence="1" id="KW-0472">Membrane</keyword>
<evidence type="ECO:0000313" key="2">
    <source>
        <dbReference type="EMBL" id="KAL2789069.1"/>
    </source>
</evidence>
<keyword evidence="1" id="KW-0812">Transmembrane</keyword>
<dbReference type="Proteomes" id="UP001610563">
    <property type="component" value="Unassembled WGS sequence"/>
</dbReference>
<comment type="caution">
    <text evidence="2">The sequence shown here is derived from an EMBL/GenBank/DDBJ whole genome shotgun (WGS) entry which is preliminary data.</text>
</comment>
<reference evidence="2 3" key="1">
    <citation type="submission" date="2024-07" db="EMBL/GenBank/DDBJ databases">
        <title>Section-level genome sequencing and comparative genomics of Aspergillus sections Usti and Cavernicolus.</title>
        <authorList>
            <consortium name="Lawrence Berkeley National Laboratory"/>
            <person name="Nybo J.L."/>
            <person name="Vesth T.C."/>
            <person name="Theobald S."/>
            <person name="Frisvad J.C."/>
            <person name="Larsen T.O."/>
            <person name="Kjaerboelling I."/>
            <person name="Rothschild-Mancinelli K."/>
            <person name="Lyhne E.K."/>
            <person name="Kogle M.E."/>
            <person name="Barry K."/>
            <person name="Clum A."/>
            <person name="Na H."/>
            <person name="Ledsgaard L."/>
            <person name="Lin J."/>
            <person name="Lipzen A."/>
            <person name="Kuo A."/>
            <person name="Riley R."/>
            <person name="Mondo S."/>
            <person name="Labutti K."/>
            <person name="Haridas S."/>
            <person name="Pangalinan J."/>
            <person name="Salamov A.A."/>
            <person name="Simmons B.A."/>
            <person name="Magnuson J.K."/>
            <person name="Chen J."/>
            <person name="Drula E."/>
            <person name="Henrissat B."/>
            <person name="Wiebenga A."/>
            <person name="Lubbers R.J."/>
            <person name="Gomes A.C."/>
            <person name="Makela M.R."/>
            <person name="Stajich J."/>
            <person name="Grigoriev I.V."/>
            <person name="Mortensen U.H."/>
            <person name="De Vries R.P."/>
            <person name="Baker S.E."/>
            <person name="Andersen M.R."/>
        </authorList>
    </citation>
    <scope>NUCLEOTIDE SEQUENCE [LARGE SCALE GENOMIC DNA]</scope>
    <source>
        <strain evidence="2 3">CBS 209.92</strain>
    </source>
</reference>